<evidence type="ECO:0000313" key="9">
    <source>
        <dbReference type="Proteomes" id="UP001385951"/>
    </source>
</evidence>
<feature type="region of interest" description="Disordered" evidence="6">
    <location>
        <begin position="1"/>
        <end position="52"/>
    </location>
</feature>
<evidence type="ECO:0000259" key="7">
    <source>
        <dbReference type="SMART" id="SM00986"/>
    </source>
</evidence>
<feature type="compositionally biased region" description="Polar residues" evidence="6">
    <location>
        <begin position="28"/>
        <end position="42"/>
    </location>
</feature>
<feature type="compositionally biased region" description="Low complexity" evidence="6">
    <location>
        <begin position="106"/>
        <end position="118"/>
    </location>
</feature>
<keyword evidence="4" id="KW-0234">DNA repair</keyword>
<evidence type="ECO:0000256" key="6">
    <source>
        <dbReference type="SAM" id="MobiDB-lite"/>
    </source>
</evidence>
<dbReference type="AlphaFoldDB" id="A0AAW0GFX3"/>
<evidence type="ECO:0000256" key="4">
    <source>
        <dbReference type="ARBA" id="ARBA00023204"/>
    </source>
</evidence>
<keyword evidence="9" id="KW-1185">Reference proteome</keyword>
<dbReference type="GO" id="GO:0005634">
    <property type="term" value="C:nucleus"/>
    <property type="evidence" value="ECO:0007669"/>
    <property type="project" value="TreeGrafter"/>
</dbReference>
<dbReference type="EMBL" id="JASBNA010000006">
    <property type="protein sequence ID" value="KAK7690602.1"/>
    <property type="molecule type" value="Genomic_DNA"/>
</dbReference>
<accession>A0AAW0GFX3</accession>
<protein>
    <recommendedName>
        <fullName evidence="7">Uracil-DNA glycosylase-like domain-containing protein</fullName>
    </recommendedName>
</protein>
<evidence type="ECO:0000256" key="5">
    <source>
        <dbReference type="PROSITE-ProRule" id="PRU10072"/>
    </source>
</evidence>
<dbReference type="PANTHER" id="PTHR11264">
    <property type="entry name" value="URACIL-DNA GLYCOSYLASE"/>
    <property type="match status" value="1"/>
</dbReference>
<name>A0AAW0GFX3_9APHY</name>
<organism evidence="8 9">
    <name type="scientific">Cerrena zonata</name>
    <dbReference type="NCBI Taxonomy" id="2478898"/>
    <lineage>
        <taxon>Eukaryota</taxon>
        <taxon>Fungi</taxon>
        <taxon>Dikarya</taxon>
        <taxon>Basidiomycota</taxon>
        <taxon>Agaricomycotina</taxon>
        <taxon>Agaricomycetes</taxon>
        <taxon>Polyporales</taxon>
        <taxon>Cerrenaceae</taxon>
        <taxon>Cerrena</taxon>
    </lineage>
</organism>
<dbReference type="CDD" id="cd10027">
    <property type="entry name" value="UDG-F1-like"/>
    <property type="match status" value="1"/>
</dbReference>
<gene>
    <name evidence="8" type="ORF">QCA50_005701</name>
</gene>
<feature type="region of interest" description="Disordered" evidence="6">
    <location>
        <begin position="85"/>
        <end position="118"/>
    </location>
</feature>
<reference evidence="8 9" key="1">
    <citation type="submission" date="2022-09" db="EMBL/GenBank/DDBJ databases">
        <authorList>
            <person name="Palmer J.M."/>
        </authorList>
    </citation>
    <scope>NUCLEOTIDE SEQUENCE [LARGE SCALE GENOMIC DNA]</scope>
    <source>
        <strain evidence="8 9">DSM 7382</strain>
    </source>
</reference>
<dbReference type="Gene3D" id="3.40.470.10">
    <property type="entry name" value="Uracil-DNA glycosylase-like domain"/>
    <property type="match status" value="1"/>
</dbReference>
<dbReference type="GO" id="GO:0097510">
    <property type="term" value="P:base-excision repair, AP site formation via deaminated base removal"/>
    <property type="evidence" value="ECO:0007669"/>
    <property type="project" value="TreeGrafter"/>
</dbReference>
<dbReference type="NCBIfam" id="TIGR00628">
    <property type="entry name" value="ung"/>
    <property type="match status" value="1"/>
</dbReference>
<comment type="caution">
    <text evidence="8">The sequence shown here is derived from an EMBL/GenBank/DDBJ whole genome shotgun (WGS) entry which is preliminary data.</text>
</comment>
<dbReference type="Pfam" id="PF03167">
    <property type="entry name" value="UDG"/>
    <property type="match status" value="1"/>
</dbReference>
<feature type="compositionally biased region" description="Low complexity" evidence="6">
    <location>
        <begin position="43"/>
        <end position="52"/>
    </location>
</feature>
<dbReference type="GO" id="GO:0004844">
    <property type="term" value="F:uracil DNA N-glycosylase activity"/>
    <property type="evidence" value="ECO:0007669"/>
    <property type="project" value="InterPro"/>
</dbReference>
<evidence type="ECO:0000256" key="2">
    <source>
        <dbReference type="ARBA" id="ARBA00022763"/>
    </source>
</evidence>
<dbReference type="PROSITE" id="PS00130">
    <property type="entry name" value="U_DNA_GLYCOSYLASE"/>
    <property type="match status" value="1"/>
</dbReference>
<evidence type="ECO:0000256" key="1">
    <source>
        <dbReference type="ARBA" id="ARBA00008184"/>
    </source>
</evidence>
<feature type="active site" description="Proton acceptor" evidence="5">
    <location>
        <position position="219"/>
    </location>
</feature>
<dbReference type="Proteomes" id="UP001385951">
    <property type="component" value="Unassembled WGS sequence"/>
</dbReference>
<dbReference type="InterPro" id="IPR002043">
    <property type="entry name" value="UDG_fam1"/>
</dbReference>
<dbReference type="PANTHER" id="PTHR11264:SF0">
    <property type="entry name" value="URACIL-DNA GLYCOSYLASE"/>
    <property type="match status" value="1"/>
</dbReference>
<dbReference type="SUPFAM" id="SSF52141">
    <property type="entry name" value="Uracil-DNA glycosylase-like"/>
    <property type="match status" value="1"/>
</dbReference>
<keyword evidence="3" id="KW-0378">Hydrolase</keyword>
<dbReference type="NCBIfam" id="NF003592">
    <property type="entry name" value="PRK05254.1-5"/>
    <property type="match status" value="1"/>
</dbReference>
<proteinExistence type="inferred from homology"/>
<feature type="compositionally biased region" description="Basic and acidic residues" evidence="6">
    <location>
        <begin position="14"/>
        <end position="27"/>
    </location>
</feature>
<dbReference type="InterPro" id="IPR005122">
    <property type="entry name" value="Uracil-DNA_glycosylase-like"/>
</dbReference>
<keyword evidence="2" id="KW-0227">DNA damage</keyword>
<dbReference type="SMART" id="SM00987">
    <property type="entry name" value="UreE_C"/>
    <property type="match status" value="1"/>
</dbReference>
<sequence length="400" mass="43743">MSENQGPVYLEDLEAPKSQEKTEEDKVTSSQSSVATTLTENPVTSTSDTTTTTTTVEKAKTVAVSKGTKRQRTLMDMFTPVPATAQKSKKLKLDETGSGSNATTRSASMSMSSGSASGTQTLNSIPFSLSAYMNSLSDEERQLLTLECDTMGKSWLKVLKEEIRKPYFIKLKRFLWEEGVKTVNESAKSLRIYPAPGNIYSWSNLTPLGRVKVVIIGQDPYHGPGQAHGLSFSVPQGVPVPPSLRSIYTEIKAEYPAFEIPKHGNLTSWAENGVLLLNTSLTVKAGNAGSHQNKGWENFTDKVIEVVDKYGGANLSSNSGQGRGIVFLAWGAWAAKRVSKLDKPHKLLTDAGNFVPPHLIRLLCCDLGLASRKNTLFYQVLPVRPFPIFTFFILSFSLVP</sequence>
<dbReference type="GO" id="GO:0005739">
    <property type="term" value="C:mitochondrion"/>
    <property type="evidence" value="ECO:0007669"/>
    <property type="project" value="TreeGrafter"/>
</dbReference>
<comment type="similarity">
    <text evidence="1">Belongs to the uracil-DNA glycosylase (UDG) superfamily. UNG family.</text>
</comment>
<dbReference type="SMART" id="SM00986">
    <property type="entry name" value="UDG"/>
    <property type="match status" value="1"/>
</dbReference>
<dbReference type="InterPro" id="IPR018085">
    <property type="entry name" value="Ura-DNA_Glyclase_AS"/>
</dbReference>
<evidence type="ECO:0000313" key="8">
    <source>
        <dbReference type="EMBL" id="KAK7690602.1"/>
    </source>
</evidence>
<feature type="domain" description="Uracil-DNA glycosylase-like" evidence="7">
    <location>
        <begin position="204"/>
        <end position="377"/>
    </location>
</feature>
<evidence type="ECO:0000256" key="3">
    <source>
        <dbReference type="ARBA" id="ARBA00022801"/>
    </source>
</evidence>
<dbReference type="InterPro" id="IPR036895">
    <property type="entry name" value="Uracil-DNA_glycosylase-like_sf"/>
</dbReference>